<dbReference type="Proteomes" id="UP000510647">
    <property type="component" value="Chromosome 6"/>
</dbReference>
<evidence type="ECO:0008006" key="8">
    <source>
        <dbReference type="Google" id="ProtNLM"/>
    </source>
</evidence>
<dbReference type="Pfam" id="PF07264">
    <property type="entry name" value="EI24"/>
    <property type="match status" value="1"/>
</dbReference>
<dbReference type="InterPro" id="IPR052786">
    <property type="entry name" value="Spore_wall_assembly"/>
</dbReference>
<evidence type="ECO:0000256" key="4">
    <source>
        <dbReference type="ARBA" id="ARBA00023136"/>
    </source>
</evidence>
<evidence type="ECO:0000313" key="7">
    <source>
        <dbReference type="Proteomes" id="UP000510647"/>
    </source>
</evidence>
<dbReference type="OrthoDB" id="10012223at2759"/>
<dbReference type="InterPro" id="IPR059112">
    <property type="entry name" value="CysZ/EI24"/>
</dbReference>
<sequence>MVAVIYYIIVIPLLIAWAVISLGPLGILLAHIQWILQTNAITTMICRNIVLSHMDNQIFDITLYLNGQKEFLRKAKFINVREKPHPVHNFFNGSWQMNLPLLVVHLIRKVLILIILASLSLIPIFGPPIANQVLSGRRGFSYMRRYFALKGQSPAEAKDFQYEHLGLFFSFGMAAGILEFIPLFSIITITSNTIGAAKWSVDLIKKSQK</sequence>
<evidence type="ECO:0000256" key="1">
    <source>
        <dbReference type="ARBA" id="ARBA00004141"/>
    </source>
</evidence>
<protein>
    <recommendedName>
        <fullName evidence="8">Outer spore wall protein RRT8</fullName>
    </recommendedName>
</protein>
<gene>
    <name evidence="6" type="ORF">HG537_0F04320</name>
</gene>
<dbReference type="PANTHER" id="PTHR34292:SF3">
    <property type="entry name" value="OUTER SPORE WALL PROTEIN LDS2-RELATED"/>
    <property type="match status" value="1"/>
</dbReference>
<keyword evidence="2 5" id="KW-0812">Transmembrane</keyword>
<dbReference type="GO" id="GO:0005628">
    <property type="term" value="C:prospore membrane"/>
    <property type="evidence" value="ECO:0007669"/>
    <property type="project" value="TreeGrafter"/>
</dbReference>
<feature type="transmembrane region" description="Helical" evidence="5">
    <location>
        <begin position="6"/>
        <end position="30"/>
    </location>
</feature>
<keyword evidence="4 5" id="KW-0472">Membrane</keyword>
<dbReference type="PANTHER" id="PTHR34292">
    <property type="entry name" value="OUTER SPORE WALL PROTEIN LDS1"/>
    <property type="match status" value="1"/>
</dbReference>
<proteinExistence type="predicted"/>
<feature type="transmembrane region" description="Helical" evidence="5">
    <location>
        <begin position="110"/>
        <end position="130"/>
    </location>
</feature>
<evidence type="ECO:0000256" key="3">
    <source>
        <dbReference type="ARBA" id="ARBA00022989"/>
    </source>
</evidence>
<keyword evidence="3 5" id="KW-1133">Transmembrane helix</keyword>
<dbReference type="EMBL" id="CP059272">
    <property type="protein sequence ID" value="QLQ81671.1"/>
    <property type="molecule type" value="Genomic_DNA"/>
</dbReference>
<comment type="subcellular location">
    <subcellularLocation>
        <location evidence="1">Membrane</location>
        <topology evidence="1">Multi-pass membrane protein</topology>
    </subcellularLocation>
</comment>
<accession>A0A7H9HWG4</accession>
<keyword evidence="7" id="KW-1185">Reference proteome</keyword>
<dbReference type="AlphaFoldDB" id="A0A7H9HWG4"/>
<reference evidence="6 7" key="1">
    <citation type="submission" date="2020-06" db="EMBL/GenBank/DDBJ databases">
        <title>The yeast mating-type switching endonuclease HO is a domesticated member of an unorthodox homing genetic element family.</title>
        <authorList>
            <person name="Coughlan A.Y."/>
            <person name="Lombardi L."/>
            <person name="Braun-Galleani S."/>
            <person name="Martos A.R."/>
            <person name="Galeote V."/>
            <person name="Bigey F."/>
            <person name="Dequin S."/>
            <person name="Byrne K.P."/>
            <person name="Wolfe K.H."/>
        </authorList>
    </citation>
    <scope>NUCLEOTIDE SEQUENCE [LARGE SCALE GENOMIC DNA]</scope>
    <source>
        <strain evidence="6 7">CBS2947</strain>
    </source>
</reference>
<organism evidence="6 7">
    <name type="scientific">Torulaspora globosa</name>
    <dbReference type="NCBI Taxonomy" id="48254"/>
    <lineage>
        <taxon>Eukaryota</taxon>
        <taxon>Fungi</taxon>
        <taxon>Dikarya</taxon>
        <taxon>Ascomycota</taxon>
        <taxon>Saccharomycotina</taxon>
        <taxon>Saccharomycetes</taxon>
        <taxon>Saccharomycetales</taxon>
        <taxon>Saccharomycetaceae</taxon>
        <taxon>Torulaspora</taxon>
    </lineage>
</organism>
<evidence type="ECO:0000256" key="5">
    <source>
        <dbReference type="SAM" id="Phobius"/>
    </source>
</evidence>
<dbReference type="GO" id="GO:0005619">
    <property type="term" value="C:ascospore wall"/>
    <property type="evidence" value="ECO:0007669"/>
    <property type="project" value="TreeGrafter"/>
</dbReference>
<feature type="transmembrane region" description="Helical" evidence="5">
    <location>
        <begin position="167"/>
        <end position="189"/>
    </location>
</feature>
<evidence type="ECO:0000256" key="2">
    <source>
        <dbReference type="ARBA" id="ARBA00022692"/>
    </source>
</evidence>
<name>A0A7H9HWG4_9SACH</name>
<dbReference type="GO" id="GO:0005811">
    <property type="term" value="C:lipid droplet"/>
    <property type="evidence" value="ECO:0007669"/>
    <property type="project" value="TreeGrafter"/>
</dbReference>
<evidence type="ECO:0000313" key="6">
    <source>
        <dbReference type="EMBL" id="QLQ81671.1"/>
    </source>
</evidence>